<evidence type="ECO:0000313" key="2">
    <source>
        <dbReference type="EMBL" id="GHO53280.1"/>
    </source>
</evidence>
<dbReference type="PROSITE" id="PS01125">
    <property type="entry name" value="ROK"/>
    <property type="match status" value="1"/>
</dbReference>
<dbReference type="Gene3D" id="3.30.420.40">
    <property type="match status" value="2"/>
</dbReference>
<dbReference type="Pfam" id="PF00480">
    <property type="entry name" value="ROK"/>
    <property type="match status" value="1"/>
</dbReference>
<protein>
    <submittedName>
        <fullName evidence="2">Glucokinase</fullName>
    </submittedName>
</protein>
<proteinExistence type="inferred from homology"/>
<dbReference type="CDD" id="cd24076">
    <property type="entry name" value="ASKHA_ATPase_ROK_BsXylR-like"/>
    <property type="match status" value="1"/>
</dbReference>
<evidence type="ECO:0000256" key="1">
    <source>
        <dbReference type="ARBA" id="ARBA00006479"/>
    </source>
</evidence>
<comment type="similarity">
    <text evidence="1">Belongs to the ROK (NagC/XylR) family.</text>
</comment>
<dbReference type="Proteomes" id="UP000654345">
    <property type="component" value="Unassembled WGS sequence"/>
</dbReference>
<dbReference type="SUPFAM" id="SSF53067">
    <property type="entry name" value="Actin-like ATPase domain"/>
    <property type="match status" value="1"/>
</dbReference>
<dbReference type="InterPro" id="IPR000600">
    <property type="entry name" value="ROK"/>
</dbReference>
<organism evidence="2 3">
    <name type="scientific">Ktedonobacter robiniae</name>
    <dbReference type="NCBI Taxonomy" id="2778365"/>
    <lineage>
        <taxon>Bacteria</taxon>
        <taxon>Bacillati</taxon>
        <taxon>Chloroflexota</taxon>
        <taxon>Ktedonobacteria</taxon>
        <taxon>Ktedonobacterales</taxon>
        <taxon>Ktedonobacteraceae</taxon>
        <taxon>Ktedonobacter</taxon>
    </lineage>
</organism>
<evidence type="ECO:0000313" key="3">
    <source>
        <dbReference type="Proteomes" id="UP000654345"/>
    </source>
</evidence>
<accession>A0ABQ3UKT0</accession>
<name>A0ABQ3UKT0_9CHLR</name>
<dbReference type="PANTHER" id="PTHR18964:SF149">
    <property type="entry name" value="BIFUNCTIONAL UDP-N-ACETYLGLUCOSAMINE 2-EPIMERASE_N-ACETYLMANNOSAMINE KINASE"/>
    <property type="match status" value="1"/>
</dbReference>
<dbReference type="PANTHER" id="PTHR18964">
    <property type="entry name" value="ROK (REPRESSOR, ORF, KINASE) FAMILY"/>
    <property type="match status" value="1"/>
</dbReference>
<comment type="caution">
    <text evidence="2">The sequence shown here is derived from an EMBL/GenBank/DDBJ whole genome shotgun (WGS) entry which is preliminary data.</text>
</comment>
<sequence>MIGDNQTTYASYPLVVGVDLGGTQIRAAVLQGATLLSRANLLTGDNGTPERVIPRLFQAVDQALVDAQLTPAQIAGIGIAAPGPLNNRTGVVISPPNLPGWTDIPLRDIFAEHYQLPIYLENDANAAGLGEHLFGAGRGSNEMVYLTISTGIGGGVITNGKILEGIAGAAGELGHITVDWRGEPCGCGNVGCLEGLASGTGIARRVLAAIARGEGEELLRFARQQQSGLHAGEELRVDARLVAQAATAGVSLAQQVLGEASEALGVGLVNIIHIFNPELIVLGGGLMQMGEQLLAPARAIVQQRAMQVPREMARIVPAELGPNVGLVGAGALIYYNQA</sequence>
<dbReference type="EMBL" id="BNJG01000001">
    <property type="protein sequence ID" value="GHO53280.1"/>
    <property type="molecule type" value="Genomic_DNA"/>
</dbReference>
<dbReference type="InterPro" id="IPR043129">
    <property type="entry name" value="ATPase_NBD"/>
</dbReference>
<dbReference type="InterPro" id="IPR049874">
    <property type="entry name" value="ROK_cs"/>
</dbReference>
<keyword evidence="3" id="KW-1185">Reference proteome</keyword>
<gene>
    <name evidence="2" type="ORF">KSB_17550</name>
</gene>
<reference evidence="2 3" key="1">
    <citation type="journal article" date="2021" name="Int. J. Syst. Evol. Microbiol.">
        <title>Reticulibacter mediterranei gen. nov., sp. nov., within the new family Reticulibacteraceae fam. nov., and Ktedonospora formicarum gen. nov., sp. nov., Ktedonobacter robiniae sp. nov., Dictyobacter formicarum sp. nov. and Dictyobacter arantiisoli sp. nov., belonging to the class Ktedonobacteria.</title>
        <authorList>
            <person name="Yabe S."/>
            <person name="Zheng Y."/>
            <person name="Wang C.M."/>
            <person name="Sakai Y."/>
            <person name="Abe K."/>
            <person name="Yokota A."/>
            <person name="Donadio S."/>
            <person name="Cavaletti L."/>
            <person name="Monciardini P."/>
        </authorList>
    </citation>
    <scope>NUCLEOTIDE SEQUENCE [LARGE SCALE GENOMIC DNA]</scope>
    <source>
        <strain evidence="2 3">SOSP1-30</strain>
    </source>
</reference>
<dbReference type="RefSeq" id="WP_201370128.1">
    <property type="nucleotide sequence ID" value="NZ_BNJG01000001.1"/>
</dbReference>